<dbReference type="InterPro" id="IPR001650">
    <property type="entry name" value="Helicase_C-like"/>
</dbReference>
<dbReference type="AlphaFoldDB" id="A0AAD4LUI8"/>
<feature type="domain" description="Helicase C-terminal" evidence="8">
    <location>
        <begin position="220"/>
        <end position="368"/>
    </location>
</feature>
<dbReference type="GO" id="GO:0003724">
    <property type="term" value="F:RNA helicase activity"/>
    <property type="evidence" value="ECO:0007669"/>
    <property type="project" value="UniProtKB-EC"/>
</dbReference>
<feature type="domain" description="Helicase ATP-binding" evidence="7">
    <location>
        <begin position="66"/>
        <end position="209"/>
    </location>
</feature>
<dbReference type="SUPFAM" id="SSF52540">
    <property type="entry name" value="P-loop containing nucleoside triphosphate hydrolases"/>
    <property type="match status" value="1"/>
</dbReference>
<feature type="short sequence motif" description="Q motif" evidence="6">
    <location>
        <begin position="24"/>
        <end position="52"/>
    </location>
</feature>
<dbReference type="PROSITE" id="PS51192">
    <property type="entry name" value="HELICASE_ATP_BIND_1"/>
    <property type="match status" value="1"/>
</dbReference>
<keyword evidence="4" id="KW-0347">Helicase</keyword>
<dbReference type="SMART" id="SM00490">
    <property type="entry name" value="HELICc"/>
    <property type="match status" value="1"/>
</dbReference>
<dbReference type="InterPro" id="IPR014014">
    <property type="entry name" value="RNA_helicase_DEAD_Q_motif"/>
</dbReference>
<dbReference type="EMBL" id="WTXG01000165">
    <property type="protein sequence ID" value="KAI0291325.1"/>
    <property type="molecule type" value="Genomic_DNA"/>
</dbReference>
<keyword evidence="3 10" id="KW-0378">Hydrolase</keyword>
<evidence type="ECO:0000256" key="2">
    <source>
        <dbReference type="ARBA" id="ARBA00022741"/>
    </source>
</evidence>
<protein>
    <recommendedName>
        <fullName evidence="1">RNA helicase</fullName>
        <ecNumber evidence="1">3.6.4.13</ecNumber>
    </recommendedName>
</protein>
<accession>A0AAD4LUI8</accession>
<evidence type="ECO:0000313" key="10">
    <source>
        <dbReference type="EMBL" id="KAI0291325.1"/>
    </source>
</evidence>
<evidence type="ECO:0000256" key="3">
    <source>
        <dbReference type="ARBA" id="ARBA00022801"/>
    </source>
</evidence>
<feature type="domain" description="DEAD-box RNA helicase Q" evidence="9">
    <location>
        <begin position="24"/>
        <end position="52"/>
    </location>
</feature>
<keyword evidence="2" id="KW-0547">Nucleotide-binding</keyword>
<dbReference type="PANTHER" id="PTHR47958">
    <property type="entry name" value="ATP-DEPENDENT RNA HELICASE DBP3"/>
    <property type="match status" value="1"/>
</dbReference>
<evidence type="ECO:0000259" key="7">
    <source>
        <dbReference type="PROSITE" id="PS51192"/>
    </source>
</evidence>
<evidence type="ECO:0000259" key="9">
    <source>
        <dbReference type="PROSITE" id="PS51195"/>
    </source>
</evidence>
<dbReference type="PROSITE" id="PS51194">
    <property type="entry name" value="HELICASE_CTER"/>
    <property type="match status" value="1"/>
</dbReference>
<dbReference type="InterPro" id="IPR014001">
    <property type="entry name" value="Helicase_ATP-bd"/>
</dbReference>
<keyword evidence="11" id="KW-1185">Reference proteome</keyword>
<comment type="caution">
    <text evidence="10">The sequence shown here is derived from an EMBL/GenBank/DDBJ whole genome shotgun (WGS) entry which is preliminary data.</text>
</comment>
<evidence type="ECO:0000256" key="6">
    <source>
        <dbReference type="PROSITE-ProRule" id="PRU00552"/>
    </source>
</evidence>
<evidence type="ECO:0000256" key="4">
    <source>
        <dbReference type="ARBA" id="ARBA00022806"/>
    </source>
</evidence>
<dbReference type="Gene3D" id="3.40.50.300">
    <property type="entry name" value="P-loop containing nucleotide triphosphate hydrolases"/>
    <property type="match status" value="3"/>
</dbReference>
<dbReference type="Pfam" id="PF00271">
    <property type="entry name" value="Helicase_C"/>
    <property type="match status" value="1"/>
</dbReference>
<evidence type="ECO:0000313" key="11">
    <source>
        <dbReference type="Proteomes" id="UP001203297"/>
    </source>
</evidence>
<name>A0AAD4LUI8_9AGAM</name>
<dbReference type="GO" id="GO:0003676">
    <property type="term" value="F:nucleic acid binding"/>
    <property type="evidence" value="ECO:0007669"/>
    <property type="project" value="InterPro"/>
</dbReference>
<sequence>MSTEEILQDVLEGVVESDWDQVVDNFDNMDLKPELLRGVYAHGFDQPSAIQQRAIVPIVEGNDVIVQAQLDLSFKSTQALILTPTRELARKIQNVVITLGEYMDVECHACVGGTNAREDIDKPQEGVQVVVGIPGRVFDMIHRRALRTDDIKLFCLYEANEMLSHGFKVQIYEVFKLLPQDTQVVLLSAMMPADVIEVTEKFMREPVRILVKRDELTLEGIKQFYIDAEKEELKLDALWDVFETANITQAIIFCNTRQKVDWLTEKIRGRYFTVSAVHAFRFGSSRVLITTDLSDRGIDVQQVSLVINYDLPTKCEDYIHRIGRSGRFGRKGIAINFATTEDVGMLRDIEQFYITQISKMPNLIARDLILTTKF</sequence>
<gene>
    <name evidence="10" type="ORF">B0F90DRAFT_1913725</name>
</gene>
<dbReference type="Pfam" id="PF00270">
    <property type="entry name" value="DEAD"/>
    <property type="match status" value="1"/>
</dbReference>
<dbReference type="CDD" id="cd18787">
    <property type="entry name" value="SF2_C_DEAD"/>
    <property type="match status" value="1"/>
</dbReference>
<dbReference type="SMART" id="SM00487">
    <property type="entry name" value="DEXDc"/>
    <property type="match status" value="1"/>
</dbReference>
<evidence type="ECO:0000256" key="5">
    <source>
        <dbReference type="ARBA" id="ARBA00022840"/>
    </source>
</evidence>
<organism evidence="10 11">
    <name type="scientific">Multifurca ochricompacta</name>
    <dbReference type="NCBI Taxonomy" id="376703"/>
    <lineage>
        <taxon>Eukaryota</taxon>
        <taxon>Fungi</taxon>
        <taxon>Dikarya</taxon>
        <taxon>Basidiomycota</taxon>
        <taxon>Agaricomycotina</taxon>
        <taxon>Agaricomycetes</taxon>
        <taxon>Russulales</taxon>
        <taxon>Russulaceae</taxon>
        <taxon>Multifurca</taxon>
    </lineage>
</organism>
<reference evidence="10" key="1">
    <citation type="journal article" date="2022" name="New Phytol.">
        <title>Evolutionary transition to the ectomycorrhizal habit in the genomes of a hyperdiverse lineage of mushroom-forming fungi.</title>
        <authorList>
            <person name="Looney B."/>
            <person name="Miyauchi S."/>
            <person name="Morin E."/>
            <person name="Drula E."/>
            <person name="Courty P.E."/>
            <person name="Kohler A."/>
            <person name="Kuo A."/>
            <person name="LaButti K."/>
            <person name="Pangilinan J."/>
            <person name="Lipzen A."/>
            <person name="Riley R."/>
            <person name="Andreopoulos W."/>
            <person name="He G."/>
            <person name="Johnson J."/>
            <person name="Nolan M."/>
            <person name="Tritt A."/>
            <person name="Barry K.W."/>
            <person name="Grigoriev I.V."/>
            <person name="Nagy L.G."/>
            <person name="Hibbett D."/>
            <person name="Henrissat B."/>
            <person name="Matheny P.B."/>
            <person name="Labbe J."/>
            <person name="Martin F.M."/>
        </authorList>
    </citation>
    <scope>NUCLEOTIDE SEQUENCE</scope>
    <source>
        <strain evidence="10">BPL690</strain>
    </source>
</reference>
<dbReference type="EC" id="3.6.4.13" evidence="1"/>
<proteinExistence type="predicted"/>
<dbReference type="Proteomes" id="UP001203297">
    <property type="component" value="Unassembled WGS sequence"/>
</dbReference>
<keyword evidence="5" id="KW-0067">ATP-binding</keyword>
<dbReference type="GO" id="GO:0005524">
    <property type="term" value="F:ATP binding"/>
    <property type="evidence" value="ECO:0007669"/>
    <property type="project" value="UniProtKB-KW"/>
</dbReference>
<dbReference type="PROSITE" id="PS51195">
    <property type="entry name" value="Q_MOTIF"/>
    <property type="match status" value="1"/>
</dbReference>
<evidence type="ECO:0000256" key="1">
    <source>
        <dbReference type="ARBA" id="ARBA00012552"/>
    </source>
</evidence>
<evidence type="ECO:0000259" key="8">
    <source>
        <dbReference type="PROSITE" id="PS51194"/>
    </source>
</evidence>
<dbReference type="GO" id="GO:0016787">
    <property type="term" value="F:hydrolase activity"/>
    <property type="evidence" value="ECO:0007669"/>
    <property type="project" value="UniProtKB-KW"/>
</dbReference>
<dbReference type="InterPro" id="IPR011545">
    <property type="entry name" value="DEAD/DEAH_box_helicase_dom"/>
</dbReference>
<dbReference type="InterPro" id="IPR027417">
    <property type="entry name" value="P-loop_NTPase"/>
</dbReference>